<dbReference type="STRING" id="246437.L9L525"/>
<dbReference type="InterPro" id="IPR015120">
    <property type="entry name" value="Siah-Interact_N"/>
</dbReference>
<reference evidence="5" key="1">
    <citation type="submission" date="2012-07" db="EMBL/GenBank/DDBJ databases">
        <title>Genome of the Chinese tree shrew, a rising model animal genetically related to primates.</title>
        <authorList>
            <person name="Zhang G."/>
            <person name="Fan Y."/>
            <person name="Yao Y."/>
            <person name="Huang Z."/>
        </authorList>
    </citation>
    <scope>NUCLEOTIDE SEQUENCE [LARGE SCALE GENOMIC DNA]</scope>
</reference>
<dbReference type="GO" id="GO:0005634">
    <property type="term" value="C:nucleus"/>
    <property type="evidence" value="ECO:0007669"/>
    <property type="project" value="TreeGrafter"/>
</dbReference>
<dbReference type="Pfam" id="PF09032">
    <property type="entry name" value="Siah-Interact_N"/>
    <property type="match status" value="1"/>
</dbReference>
<evidence type="ECO:0000256" key="2">
    <source>
        <dbReference type="SAM" id="SignalP"/>
    </source>
</evidence>
<dbReference type="SUPFAM" id="SSF140106">
    <property type="entry name" value="Calcyclin-binding protein-like"/>
    <property type="match status" value="1"/>
</dbReference>
<evidence type="ECO:0000259" key="3">
    <source>
        <dbReference type="Pfam" id="PF09032"/>
    </source>
</evidence>
<keyword evidence="1" id="KW-0175">Coiled coil</keyword>
<keyword evidence="5" id="KW-1185">Reference proteome</keyword>
<dbReference type="Gene3D" id="4.10.860.10">
    <property type="entry name" value="UVR domain"/>
    <property type="match status" value="1"/>
</dbReference>
<dbReference type="GO" id="GO:0007507">
    <property type="term" value="P:heart development"/>
    <property type="evidence" value="ECO:0007669"/>
    <property type="project" value="TreeGrafter"/>
</dbReference>
<dbReference type="PANTHER" id="PTHR13164:SF3">
    <property type="entry name" value="CALCYCLIN-BINDING PROTEIN"/>
    <property type="match status" value="1"/>
</dbReference>
<dbReference type="EMBL" id="KB320509">
    <property type="protein sequence ID" value="ELW70058.1"/>
    <property type="molecule type" value="Genomic_DNA"/>
</dbReference>
<dbReference type="FunFam" id="4.10.860.10:FF:000006">
    <property type="entry name" value="calcyclin-binding protein-like"/>
    <property type="match status" value="1"/>
</dbReference>
<name>L9L525_TUPCH</name>
<dbReference type="InterPro" id="IPR037201">
    <property type="entry name" value="CacyBP_N"/>
</dbReference>
<proteinExistence type="predicted"/>
<protein>
    <submittedName>
        <fullName evidence="4">Calcyclin-binding protein</fullName>
    </submittedName>
</protein>
<evidence type="ECO:0000313" key="4">
    <source>
        <dbReference type="EMBL" id="ELW70058.1"/>
    </source>
</evidence>
<keyword evidence="2" id="KW-0732">Signal</keyword>
<dbReference type="InterPro" id="IPR052289">
    <property type="entry name" value="Calcyclin-binding_UBL-bridge"/>
</dbReference>
<dbReference type="AlphaFoldDB" id="L9L525"/>
<feature type="signal peptide" evidence="2">
    <location>
        <begin position="1"/>
        <end position="16"/>
    </location>
</feature>
<evidence type="ECO:0000256" key="1">
    <source>
        <dbReference type="SAM" id="Coils"/>
    </source>
</evidence>
<feature type="domain" description="Siah interacting protein N-terminal" evidence="3">
    <location>
        <begin position="28"/>
        <end position="102"/>
    </location>
</feature>
<dbReference type="PANTHER" id="PTHR13164">
    <property type="entry name" value="CALICYLIN BINDING PROTEIN"/>
    <property type="match status" value="1"/>
</dbReference>
<dbReference type="Proteomes" id="UP000011518">
    <property type="component" value="Unassembled WGS sequence"/>
</dbReference>
<feature type="coiled-coil region" evidence="1">
    <location>
        <begin position="30"/>
        <end position="84"/>
    </location>
</feature>
<evidence type="ECO:0000313" key="5">
    <source>
        <dbReference type="Proteomes" id="UP000011518"/>
    </source>
</evidence>
<feature type="chain" id="PRO_5004000498" evidence="2">
    <location>
        <begin position="17"/>
        <end position="127"/>
    </location>
</feature>
<dbReference type="InParanoid" id="L9L525"/>
<reference evidence="5" key="2">
    <citation type="journal article" date="2013" name="Nat. Commun.">
        <title>Genome of the Chinese tree shrew.</title>
        <authorList>
            <person name="Fan Y."/>
            <person name="Huang Z.Y."/>
            <person name="Cao C.C."/>
            <person name="Chen C.S."/>
            <person name="Chen Y.X."/>
            <person name="Fan D.D."/>
            <person name="He J."/>
            <person name="Hou H.L."/>
            <person name="Hu L."/>
            <person name="Hu X.T."/>
            <person name="Jiang X.T."/>
            <person name="Lai R."/>
            <person name="Lang Y.S."/>
            <person name="Liang B."/>
            <person name="Liao S.G."/>
            <person name="Mu D."/>
            <person name="Ma Y.Y."/>
            <person name="Niu Y.Y."/>
            <person name="Sun X.Q."/>
            <person name="Xia J.Q."/>
            <person name="Xiao J."/>
            <person name="Xiong Z.Q."/>
            <person name="Xu L."/>
            <person name="Yang L."/>
            <person name="Zhang Y."/>
            <person name="Zhao W."/>
            <person name="Zhao X.D."/>
            <person name="Zheng Y.T."/>
            <person name="Zhou J.M."/>
            <person name="Zhu Y.B."/>
            <person name="Zhang G.J."/>
            <person name="Wang J."/>
            <person name="Yao Y.G."/>
        </authorList>
    </citation>
    <scope>NUCLEOTIDE SEQUENCE [LARGE SCALE GENOMIC DNA]</scope>
</reference>
<sequence length="127" mass="14086">MHSVLHLLSCVAAAPALGPLAFSKTLASTLEELQKDQEEVKALVGKATKKRVHNAFTIEKSKIETEIKNKMQQKSQEKKELLDNGKPAAMIAPITTGYTVKISNYGWNQSDKSENVHYIHWSSSSSF</sequence>
<organism evidence="4 5">
    <name type="scientific">Tupaia chinensis</name>
    <name type="common">Chinese tree shrew</name>
    <name type="synonym">Tupaia belangeri chinensis</name>
    <dbReference type="NCBI Taxonomy" id="246437"/>
    <lineage>
        <taxon>Eukaryota</taxon>
        <taxon>Metazoa</taxon>
        <taxon>Chordata</taxon>
        <taxon>Craniata</taxon>
        <taxon>Vertebrata</taxon>
        <taxon>Euteleostomi</taxon>
        <taxon>Mammalia</taxon>
        <taxon>Eutheria</taxon>
        <taxon>Euarchontoglires</taxon>
        <taxon>Scandentia</taxon>
        <taxon>Tupaiidae</taxon>
        <taxon>Tupaia</taxon>
    </lineage>
</organism>
<gene>
    <name evidence="4" type="ORF">TREES_T100000288</name>
</gene>
<accession>L9L525</accession>